<evidence type="ECO:0000313" key="2">
    <source>
        <dbReference type="Proteomes" id="UP000075809"/>
    </source>
</evidence>
<gene>
    <name evidence="1" type="ORF">ALC60_14424</name>
</gene>
<reference evidence="1 2" key="1">
    <citation type="submission" date="2015-09" db="EMBL/GenBank/DDBJ databases">
        <title>Trachymyrmex zeteki WGS genome.</title>
        <authorList>
            <person name="Nygaard S."/>
            <person name="Hu H."/>
            <person name="Boomsma J."/>
            <person name="Zhang G."/>
        </authorList>
    </citation>
    <scope>NUCLEOTIDE SEQUENCE [LARGE SCALE GENOMIC DNA]</scope>
    <source>
        <strain evidence="1">Tzet28-1</strain>
        <tissue evidence="1">Whole body</tissue>
    </source>
</reference>
<keyword evidence="2" id="KW-1185">Reference proteome</keyword>
<dbReference type="EMBL" id="KQ983213">
    <property type="protein sequence ID" value="KYQ46565.1"/>
    <property type="molecule type" value="Genomic_DNA"/>
</dbReference>
<proteinExistence type="predicted"/>
<sequence>MIQCYYTTGGAYAVRASCMINISDTDIDVIYLVRKHDTGSFDALVGRSCSNCIQPMYTIATYVQCAHIEKLLNNIVNSIVNSIVNVNVKNEEYEYDFTVYNVRYVLRNLQRKDEVTRISPVQFLRDRESGICGGKQGVVIAESIYDWSLLARQKVYTRFQDECYKDDADYEKRPWWTRNFHNFNVIKDDRYWVEKIVKKSERVCMCITIPAGNEKCVELLIIDNIWTEYCDRDKIPFLDKYDDRCYKCEKCIFTLEYNSKLLDDCLNLRINRYCNVCEQVTCKCSVGV</sequence>
<protein>
    <submittedName>
        <fullName evidence="1">Uncharacterized protein</fullName>
    </submittedName>
</protein>
<dbReference type="AlphaFoldDB" id="A0A151WFL4"/>
<organism evidence="1 2">
    <name type="scientific">Mycetomoellerius zeteki</name>
    <dbReference type="NCBI Taxonomy" id="64791"/>
    <lineage>
        <taxon>Eukaryota</taxon>
        <taxon>Metazoa</taxon>
        <taxon>Ecdysozoa</taxon>
        <taxon>Arthropoda</taxon>
        <taxon>Hexapoda</taxon>
        <taxon>Insecta</taxon>
        <taxon>Pterygota</taxon>
        <taxon>Neoptera</taxon>
        <taxon>Endopterygota</taxon>
        <taxon>Hymenoptera</taxon>
        <taxon>Apocrita</taxon>
        <taxon>Aculeata</taxon>
        <taxon>Formicoidea</taxon>
        <taxon>Formicidae</taxon>
        <taxon>Myrmicinae</taxon>
        <taxon>Mycetomoellerius</taxon>
    </lineage>
</organism>
<evidence type="ECO:0000313" key="1">
    <source>
        <dbReference type="EMBL" id="KYQ46565.1"/>
    </source>
</evidence>
<accession>A0A151WFL4</accession>
<name>A0A151WFL4_9HYME</name>
<dbReference type="Proteomes" id="UP000075809">
    <property type="component" value="Unassembled WGS sequence"/>
</dbReference>